<evidence type="ECO:0000256" key="7">
    <source>
        <dbReference type="ARBA" id="ARBA00022741"/>
    </source>
</evidence>
<evidence type="ECO:0000256" key="4">
    <source>
        <dbReference type="ARBA" id="ARBA00022527"/>
    </source>
</evidence>
<comment type="caution">
    <text evidence="17">The sequence shown here is derived from an EMBL/GenBank/DDBJ whole genome shotgun (WGS) entry which is preliminary data.</text>
</comment>
<evidence type="ECO:0000256" key="6">
    <source>
        <dbReference type="ARBA" id="ARBA00022723"/>
    </source>
</evidence>
<keyword evidence="6" id="KW-0479">Metal-binding</keyword>
<dbReference type="GO" id="GO:0030688">
    <property type="term" value="C:preribosome, small subunit precursor"/>
    <property type="evidence" value="ECO:0007669"/>
    <property type="project" value="TreeGrafter"/>
</dbReference>
<evidence type="ECO:0000256" key="5">
    <source>
        <dbReference type="ARBA" id="ARBA00022679"/>
    </source>
</evidence>
<dbReference type="GO" id="GO:0005634">
    <property type="term" value="C:nucleus"/>
    <property type="evidence" value="ECO:0007669"/>
    <property type="project" value="TreeGrafter"/>
</dbReference>
<feature type="compositionally biased region" description="Basic residues" evidence="15">
    <location>
        <begin position="426"/>
        <end position="438"/>
    </location>
</feature>
<evidence type="ECO:0000256" key="3">
    <source>
        <dbReference type="ARBA" id="ARBA00012513"/>
    </source>
</evidence>
<keyword evidence="5" id="KW-0808">Transferase</keyword>
<evidence type="ECO:0000256" key="8">
    <source>
        <dbReference type="ARBA" id="ARBA00022777"/>
    </source>
</evidence>
<dbReference type="SUPFAM" id="SSF46785">
    <property type="entry name" value="Winged helix' DNA-binding domain"/>
    <property type="match status" value="1"/>
</dbReference>
<dbReference type="Gene3D" id="1.10.510.10">
    <property type="entry name" value="Transferase(Phosphotransferase) domain 1"/>
    <property type="match status" value="1"/>
</dbReference>
<dbReference type="GO" id="GO:0046872">
    <property type="term" value="F:metal ion binding"/>
    <property type="evidence" value="ECO:0007669"/>
    <property type="project" value="UniProtKB-KW"/>
</dbReference>
<name>A0A4T0J801_WALIC</name>
<comment type="catalytic activity">
    <reaction evidence="12">
        <text>L-seryl-[protein] + ATP = O-phospho-L-seryl-[protein] + ADP + H(+)</text>
        <dbReference type="Rhea" id="RHEA:17989"/>
        <dbReference type="Rhea" id="RHEA-COMP:9863"/>
        <dbReference type="Rhea" id="RHEA-COMP:11604"/>
        <dbReference type="ChEBI" id="CHEBI:15378"/>
        <dbReference type="ChEBI" id="CHEBI:29999"/>
        <dbReference type="ChEBI" id="CHEBI:30616"/>
        <dbReference type="ChEBI" id="CHEBI:83421"/>
        <dbReference type="ChEBI" id="CHEBI:456216"/>
        <dbReference type="EC" id="2.7.11.1"/>
    </reaction>
</comment>
<organism evidence="17 18">
    <name type="scientific">Wallemia ichthyophaga</name>
    <dbReference type="NCBI Taxonomy" id="245174"/>
    <lineage>
        <taxon>Eukaryota</taxon>
        <taxon>Fungi</taxon>
        <taxon>Dikarya</taxon>
        <taxon>Basidiomycota</taxon>
        <taxon>Wallemiomycotina</taxon>
        <taxon>Wallemiomycetes</taxon>
        <taxon>Wallemiales</taxon>
        <taxon>Wallemiaceae</taxon>
        <taxon>Wallemia</taxon>
    </lineage>
</organism>
<evidence type="ECO:0000256" key="2">
    <source>
        <dbReference type="ARBA" id="ARBA00009196"/>
    </source>
</evidence>
<keyword evidence="8" id="KW-0418">Kinase</keyword>
<dbReference type="Gene3D" id="1.10.10.10">
    <property type="entry name" value="Winged helix-like DNA-binding domain superfamily/Winged helix DNA-binding domain"/>
    <property type="match status" value="1"/>
</dbReference>
<feature type="compositionally biased region" description="Basic and acidic residues" evidence="15">
    <location>
        <begin position="459"/>
        <end position="471"/>
    </location>
</feature>
<keyword evidence="4" id="KW-0723">Serine/threonine-protein kinase</keyword>
<dbReference type="FunFam" id="3.30.200.20:FF:000052">
    <property type="entry name" value="Serine/threonine-protein kinase RIO2"/>
    <property type="match status" value="1"/>
</dbReference>
<dbReference type="EC" id="2.7.11.1" evidence="3"/>
<dbReference type="Pfam" id="PF09202">
    <property type="entry name" value="Rio2_N"/>
    <property type="match status" value="1"/>
</dbReference>
<feature type="compositionally biased region" description="Acidic residues" evidence="15">
    <location>
        <begin position="329"/>
        <end position="363"/>
    </location>
</feature>
<sequence>MRLDATDLRYITNDEFRVLTACEMGSKNHEVVPSSLINQISGLRSGGANKMLGVLAKRNLVARVQNTKYDGYRLTYGGYDYLALRAMSKRDTVYSVGNQIGVGKESDIFVVANKEGEQRVLKIHRLGRVSFRAIKSKRDYLGKRKSATWMYMSRLSAQKEYAFMQVLHKHGFPVPTPLDQVRHTVLMSLEDALPLRSIAQVEDPAKLCTQLFDLIVRLAEAGLVHGDFNEFNILIRSADGQPVLIDFPQMISVSHPNAEEYFDRDVHCIVKFFDKRFRYQPDSWPSFDDVVDKSQVALLAEVMTTGFGAREQSMLDQHYIEEQNNKPEDGDEDIEGSEDENSENEGSENEDDDDEDEEEEEGSDSGSNGNGDQSEEQVTDDKGVPTNLMKSLKLQSRRKEHRANNRNNEEEGTSVAEKVALDLHKQSSRKARKHHGRKSTREAGKAKGHKWKQNPNSNKKKDAKVNVDNDW</sequence>
<keyword evidence="10" id="KW-0460">Magnesium</keyword>
<proteinExistence type="inferred from homology"/>
<dbReference type="InterPro" id="IPR018934">
    <property type="entry name" value="RIO_dom"/>
</dbReference>
<dbReference type="SMART" id="SM00090">
    <property type="entry name" value="RIO"/>
    <property type="match status" value="1"/>
</dbReference>
<dbReference type="GO" id="GO:0005524">
    <property type="term" value="F:ATP binding"/>
    <property type="evidence" value="ECO:0007669"/>
    <property type="project" value="UniProtKB-KW"/>
</dbReference>
<dbReference type="PANTHER" id="PTHR45852:SF1">
    <property type="entry name" value="SERINE_THREONINE-PROTEIN KINASE RIO2"/>
    <property type="match status" value="1"/>
</dbReference>
<gene>
    <name evidence="17" type="ORF">E3P86_01489</name>
</gene>
<dbReference type="InterPro" id="IPR036388">
    <property type="entry name" value="WH-like_DNA-bd_sf"/>
</dbReference>
<dbReference type="Proteomes" id="UP000310689">
    <property type="component" value="Unassembled WGS sequence"/>
</dbReference>
<feature type="region of interest" description="Disordered" evidence="15">
    <location>
        <begin position="322"/>
        <end position="471"/>
    </location>
</feature>
<dbReference type="GO" id="GO:0005829">
    <property type="term" value="C:cytosol"/>
    <property type="evidence" value="ECO:0007669"/>
    <property type="project" value="TreeGrafter"/>
</dbReference>
<dbReference type="GO" id="GO:0004674">
    <property type="term" value="F:protein serine/threonine kinase activity"/>
    <property type="evidence" value="ECO:0007669"/>
    <property type="project" value="UniProtKB-KW"/>
</dbReference>
<dbReference type="PROSITE" id="PS01245">
    <property type="entry name" value="RIO1"/>
    <property type="match status" value="1"/>
</dbReference>
<evidence type="ECO:0000256" key="10">
    <source>
        <dbReference type="ARBA" id="ARBA00022842"/>
    </source>
</evidence>
<evidence type="ECO:0000256" key="11">
    <source>
        <dbReference type="ARBA" id="ARBA00047899"/>
    </source>
</evidence>
<dbReference type="InterPro" id="IPR000687">
    <property type="entry name" value="RIO_kinase"/>
</dbReference>
<dbReference type="Pfam" id="PF01163">
    <property type="entry name" value="RIO1"/>
    <property type="match status" value="1"/>
</dbReference>
<dbReference type="CDD" id="cd05144">
    <property type="entry name" value="RIO2_C"/>
    <property type="match status" value="1"/>
</dbReference>
<dbReference type="EMBL" id="SPOI01000052">
    <property type="protein sequence ID" value="TIB38693.1"/>
    <property type="molecule type" value="Genomic_DNA"/>
</dbReference>
<evidence type="ECO:0000256" key="15">
    <source>
        <dbReference type="SAM" id="MobiDB-lite"/>
    </source>
</evidence>
<dbReference type="InterPro" id="IPR018935">
    <property type="entry name" value="RIO_kinase_CS"/>
</dbReference>
<evidence type="ECO:0000313" key="18">
    <source>
        <dbReference type="Proteomes" id="UP000310689"/>
    </source>
</evidence>
<comment type="cofactor">
    <cofactor evidence="1">
        <name>Mg(2+)</name>
        <dbReference type="ChEBI" id="CHEBI:18420"/>
    </cofactor>
</comment>
<evidence type="ECO:0000256" key="1">
    <source>
        <dbReference type="ARBA" id="ARBA00001946"/>
    </source>
</evidence>
<evidence type="ECO:0000313" key="17">
    <source>
        <dbReference type="EMBL" id="TIB38693.1"/>
    </source>
</evidence>
<dbReference type="Gene3D" id="3.30.200.20">
    <property type="entry name" value="Phosphorylase Kinase, domain 1"/>
    <property type="match status" value="1"/>
</dbReference>
<dbReference type="GO" id="GO:0030490">
    <property type="term" value="P:maturation of SSU-rRNA"/>
    <property type="evidence" value="ECO:0007669"/>
    <property type="project" value="TreeGrafter"/>
</dbReference>
<protein>
    <recommendedName>
        <fullName evidence="13">Serine/threonine-protein kinase RIO2</fullName>
        <ecNumber evidence="3">2.7.11.1</ecNumber>
    </recommendedName>
    <alternativeName>
        <fullName evidence="14">Serine/threonine-protein kinase rio2</fullName>
    </alternativeName>
</protein>
<dbReference type="FunFam" id="1.10.10.10:FF:000053">
    <property type="entry name" value="Serine/threonine-protein kinase RIO2"/>
    <property type="match status" value="1"/>
</dbReference>
<evidence type="ECO:0000256" key="13">
    <source>
        <dbReference type="ARBA" id="ARBA00068353"/>
    </source>
</evidence>
<dbReference type="InterPro" id="IPR036390">
    <property type="entry name" value="WH_DNA-bd_sf"/>
</dbReference>
<evidence type="ECO:0000259" key="16">
    <source>
        <dbReference type="SMART" id="SM00090"/>
    </source>
</evidence>
<keyword evidence="9" id="KW-0067">ATP-binding</keyword>
<dbReference type="InterPro" id="IPR015285">
    <property type="entry name" value="RIO2_wHTH_N"/>
</dbReference>
<comment type="similarity">
    <text evidence="2">Belongs to the protein kinase superfamily. RIO-type Ser/Thr kinase family.</text>
</comment>
<accession>A0A4T0J801</accession>
<reference evidence="17 18" key="1">
    <citation type="submission" date="2019-03" db="EMBL/GenBank/DDBJ databases">
        <title>Sequencing 23 genomes of Wallemia ichthyophaga.</title>
        <authorList>
            <person name="Gostincar C."/>
        </authorList>
    </citation>
    <scope>NUCLEOTIDE SEQUENCE [LARGE SCALE GENOMIC DNA]</scope>
    <source>
        <strain evidence="17 18">EXF-6200</strain>
    </source>
</reference>
<dbReference type="InterPro" id="IPR011009">
    <property type="entry name" value="Kinase-like_dom_sf"/>
</dbReference>
<keyword evidence="7" id="KW-0547">Nucleotide-binding</keyword>
<evidence type="ECO:0000256" key="12">
    <source>
        <dbReference type="ARBA" id="ARBA00048679"/>
    </source>
</evidence>
<comment type="catalytic activity">
    <reaction evidence="11">
        <text>L-threonyl-[protein] + ATP = O-phospho-L-threonyl-[protein] + ADP + H(+)</text>
        <dbReference type="Rhea" id="RHEA:46608"/>
        <dbReference type="Rhea" id="RHEA-COMP:11060"/>
        <dbReference type="Rhea" id="RHEA-COMP:11605"/>
        <dbReference type="ChEBI" id="CHEBI:15378"/>
        <dbReference type="ChEBI" id="CHEBI:30013"/>
        <dbReference type="ChEBI" id="CHEBI:30616"/>
        <dbReference type="ChEBI" id="CHEBI:61977"/>
        <dbReference type="ChEBI" id="CHEBI:456216"/>
        <dbReference type="EC" id="2.7.11.1"/>
    </reaction>
</comment>
<dbReference type="SUPFAM" id="SSF56112">
    <property type="entry name" value="Protein kinase-like (PK-like)"/>
    <property type="match status" value="1"/>
</dbReference>
<evidence type="ECO:0000256" key="14">
    <source>
        <dbReference type="ARBA" id="ARBA00068837"/>
    </source>
</evidence>
<evidence type="ECO:0000256" key="9">
    <source>
        <dbReference type="ARBA" id="ARBA00022840"/>
    </source>
</evidence>
<dbReference type="AlphaFoldDB" id="A0A4T0J801"/>
<feature type="domain" description="RIO kinase" evidence="16">
    <location>
        <begin position="65"/>
        <end position="292"/>
    </location>
</feature>
<dbReference type="InterPro" id="IPR030484">
    <property type="entry name" value="Rio2"/>
</dbReference>
<dbReference type="PANTHER" id="PTHR45852">
    <property type="entry name" value="SER/THR-PROTEIN KINASE RIO2"/>
    <property type="match status" value="1"/>
</dbReference>